<dbReference type="PANTHER" id="PTHR35526:SF3">
    <property type="entry name" value="ANTI-SIGMA-F FACTOR RSBW"/>
    <property type="match status" value="1"/>
</dbReference>
<accession>A0ABP7WQY3</accession>
<organism evidence="3 4">
    <name type="scientific">Actinomadura miaoliensis</name>
    <dbReference type="NCBI Taxonomy" id="430685"/>
    <lineage>
        <taxon>Bacteria</taxon>
        <taxon>Bacillati</taxon>
        <taxon>Actinomycetota</taxon>
        <taxon>Actinomycetes</taxon>
        <taxon>Streptosporangiales</taxon>
        <taxon>Thermomonosporaceae</taxon>
        <taxon>Actinomadura</taxon>
    </lineage>
</organism>
<keyword evidence="4" id="KW-1185">Reference proteome</keyword>
<protein>
    <recommendedName>
        <fullName evidence="2">Histidine kinase/HSP90-like ATPase domain-containing protein</fullName>
    </recommendedName>
</protein>
<evidence type="ECO:0000256" key="1">
    <source>
        <dbReference type="ARBA" id="ARBA00022527"/>
    </source>
</evidence>
<evidence type="ECO:0000313" key="3">
    <source>
        <dbReference type="EMBL" id="GAA4094679.1"/>
    </source>
</evidence>
<dbReference type="Gene3D" id="3.30.565.10">
    <property type="entry name" value="Histidine kinase-like ATPase, C-terminal domain"/>
    <property type="match status" value="1"/>
</dbReference>
<keyword evidence="1" id="KW-0418">Kinase</keyword>
<dbReference type="InterPro" id="IPR036890">
    <property type="entry name" value="HATPase_C_sf"/>
</dbReference>
<keyword evidence="1" id="KW-0808">Transferase</keyword>
<dbReference type="RefSeq" id="WP_344955597.1">
    <property type="nucleotide sequence ID" value="NZ_BAAAZG010000052.1"/>
</dbReference>
<dbReference type="EMBL" id="BAAAZG010000052">
    <property type="protein sequence ID" value="GAA4094679.1"/>
    <property type="molecule type" value="Genomic_DNA"/>
</dbReference>
<sequence length="252" mass="27113">MTGTTHPLQNGGTHAWQLPANAAFAGMARSLLTSTLVSSGLPGDLVDAAALAVSELATNAYIHAAYGGSPQSGMTMEVWTHARMCPKPQLVVSVFDACRRWKNGRKDSDAFEEHGNGLTIVSAVTEGWDVHLTRARLAPSPTPGKAVHCALALPSNWLRPYAADVTPAQATRRLASFLTARDIPLDLNGGLNGVYLLRVPPDLNVWIEPQAVAFKPGDADRIRRPFFDLESVTEAVLHYHEQHTAARAPGPR</sequence>
<feature type="domain" description="Histidine kinase/HSP90-like ATPase" evidence="2">
    <location>
        <begin position="19"/>
        <end position="126"/>
    </location>
</feature>
<gene>
    <name evidence="3" type="ORF">GCM10022214_66750</name>
</gene>
<name>A0ABP7WQY3_9ACTN</name>
<dbReference type="Proteomes" id="UP001500683">
    <property type="component" value="Unassembled WGS sequence"/>
</dbReference>
<reference evidence="4" key="1">
    <citation type="journal article" date="2019" name="Int. J. Syst. Evol. Microbiol.">
        <title>The Global Catalogue of Microorganisms (GCM) 10K type strain sequencing project: providing services to taxonomists for standard genome sequencing and annotation.</title>
        <authorList>
            <consortium name="The Broad Institute Genomics Platform"/>
            <consortium name="The Broad Institute Genome Sequencing Center for Infectious Disease"/>
            <person name="Wu L."/>
            <person name="Ma J."/>
        </authorList>
    </citation>
    <scope>NUCLEOTIDE SEQUENCE [LARGE SCALE GENOMIC DNA]</scope>
    <source>
        <strain evidence="4">JCM 16702</strain>
    </source>
</reference>
<dbReference type="InterPro" id="IPR003594">
    <property type="entry name" value="HATPase_dom"/>
</dbReference>
<dbReference type="InterPro" id="IPR050267">
    <property type="entry name" value="Anti-sigma-factor_SerPK"/>
</dbReference>
<comment type="caution">
    <text evidence="3">The sequence shown here is derived from an EMBL/GenBank/DDBJ whole genome shotgun (WGS) entry which is preliminary data.</text>
</comment>
<dbReference type="Pfam" id="PF13581">
    <property type="entry name" value="HATPase_c_2"/>
    <property type="match status" value="1"/>
</dbReference>
<evidence type="ECO:0000259" key="2">
    <source>
        <dbReference type="Pfam" id="PF13581"/>
    </source>
</evidence>
<dbReference type="PANTHER" id="PTHR35526">
    <property type="entry name" value="ANTI-SIGMA-F FACTOR RSBW-RELATED"/>
    <property type="match status" value="1"/>
</dbReference>
<keyword evidence="1" id="KW-0723">Serine/threonine-protein kinase</keyword>
<evidence type="ECO:0000313" key="4">
    <source>
        <dbReference type="Proteomes" id="UP001500683"/>
    </source>
</evidence>
<proteinExistence type="predicted"/>